<dbReference type="EC" id="3.2.1.-" evidence="9"/>
<feature type="chain" id="PRO_5046919576" description="Glucanase" evidence="10">
    <location>
        <begin position="23"/>
        <end position="630"/>
    </location>
</feature>
<evidence type="ECO:0000256" key="6">
    <source>
        <dbReference type="ARBA" id="ARBA00023277"/>
    </source>
</evidence>
<dbReference type="InterPro" id="IPR037019">
    <property type="entry name" value="Glyco_hydro_7_sf"/>
</dbReference>
<feature type="signal peptide" evidence="10">
    <location>
        <begin position="1"/>
        <end position="22"/>
    </location>
</feature>
<dbReference type="Pfam" id="PF00840">
    <property type="entry name" value="Glyco_hydro_7"/>
    <property type="match status" value="1"/>
</dbReference>
<keyword evidence="8 9" id="KW-0624">Polysaccharide degradation</keyword>
<dbReference type="SUPFAM" id="SSF49899">
    <property type="entry name" value="Concanavalin A-like lectins/glucanases"/>
    <property type="match status" value="1"/>
</dbReference>
<dbReference type="RefSeq" id="XP_053027832.1">
    <property type="nucleotide sequence ID" value="XM_053163848.1"/>
</dbReference>
<dbReference type="PRINTS" id="PR00734">
    <property type="entry name" value="GLHYDRLASE7"/>
</dbReference>
<accession>A0ABY7DBF2</accession>
<organism evidence="11 12">
    <name type="scientific">Puccinia triticina</name>
    <dbReference type="NCBI Taxonomy" id="208348"/>
    <lineage>
        <taxon>Eukaryota</taxon>
        <taxon>Fungi</taxon>
        <taxon>Dikarya</taxon>
        <taxon>Basidiomycota</taxon>
        <taxon>Pucciniomycotina</taxon>
        <taxon>Pucciniomycetes</taxon>
        <taxon>Pucciniales</taxon>
        <taxon>Pucciniaceae</taxon>
        <taxon>Puccinia</taxon>
    </lineage>
</organism>
<keyword evidence="4 9" id="KW-0378">Hydrolase</keyword>
<dbReference type="CDD" id="cd07999">
    <property type="entry name" value="GH7_CBH_EG"/>
    <property type="match status" value="1"/>
</dbReference>
<protein>
    <recommendedName>
        <fullName evidence="9">Glucanase</fullName>
        <ecNumber evidence="9">3.2.1.-</ecNumber>
    </recommendedName>
</protein>
<evidence type="ECO:0000256" key="4">
    <source>
        <dbReference type="ARBA" id="ARBA00022801"/>
    </source>
</evidence>
<evidence type="ECO:0000256" key="5">
    <source>
        <dbReference type="ARBA" id="ARBA00023001"/>
    </source>
</evidence>
<sequence length="630" mass="69112">MHPETCLFLLLIGMKFLPVGRTLPWALMAPGRGRPTIGQNRSSTEDPLDRRLTTRFSKALLVQRTIAKLRVSSPKTSRLGLPSWYCRAREASDVAGNLTPTTGMAPVVDADERRAPVAECVLCNVVPRAPKARRSMQLLSLLDRTLFYRHEISRKLVQAKCYGSIRVQVSLIAGTLPSGFHIRLRFPNFPGLRQLDYRCLLSGLPQLLLFILLLSPGFIEVEHGTKCFDDKGWTSACSGTGDECAAKCVIEGAGDYPSTYGVSATKDSVTLKFVTKNNNGVNAGSRMYLLDSSGAKYQMFKLKNKQFEFDVDVSQLHCGVNGALYFTAMEQDGGQSTHSGNKAGAKYGTGYCDAQCPQDIKWIEGKANNKGWKQGEGDVGKGSMGSCCPEMDVWEANSIAQAFTTHTCQSVKPTACTGDQCGGTAANRYNGLCDKDGCDFASYRWGATEFYGQGKKVDTSKPFTVITQFVTSDKTDNGELTEIHRIYKQGNNVIKNEPVKVDGLGKADSLSDKFCAANKKMTGDQNDFEKKGGMKRMGEAMSQGMVLVMSIWDDGEAKMQWLDGTYPPGKPADKYGVKRGTCVANSGVPKTTRELFGNDQVIFSNIKIRPIETTSEEKPEPKQKRSTFHI</sequence>
<dbReference type="Proteomes" id="UP001164743">
    <property type="component" value="Chromosome 16A"/>
</dbReference>
<dbReference type="InterPro" id="IPR001722">
    <property type="entry name" value="Glyco_hydro_7"/>
</dbReference>
<evidence type="ECO:0000313" key="11">
    <source>
        <dbReference type="EMBL" id="WAQ92277.1"/>
    </source>
</evidence>
<evidence type="ECO:0000256" key="8">
    <source>
        <dbReference type="ARBA" id="ARBA00023326"/>
    </source>
</evidence>
<evidence type="ECO:0000256" key="9">
    <source>
        <dbReference type="RuleBase" id="RU361164"/>
    </source>
</evidence>
<keyword evidence="3 10" id="KW-0732">Signal</keyword>
<keyword evidence="12" id="KW-1185">Reference proteome</keyword>
<evidence type="ECO:0000256" key="2">
    <source>
        <dbReference type="ARBA" id="ARBA00006044"/>
    </source>
</evidence>
<reference evidence="11" key="1">
    <citation type="submission" date="2022-10" db="EMBL/GenBank/DDBJ databases">
        <title>Puccinia triticina Genome sequencing and assembly.</title>
        <authorList>
            <person name="Li C."/>
        </authorList>
    </citation>
    <scope>NUCLEOTIDE SEQUENCE</scope>
    <source>
        <strain evidence="11">Pt15</strain>
    </source>
</reference>
<evidence type="ECO:0000313" key="12">
    <source>
        <dbReference type="Proteomes" id="UP001164743"/>
    </source>
</evidence>
<proteinExistence type="inferred from homology"/>
<dbReference type="Gene3D" id="2.70.100.10">
    <property type="entry name" value="Glycoside hydrolase, family 7, domain"/>
    <property type="match status" value="1"/>
</dbReference>
<evidence type="ECO:0000256" key="7">
    <source>
        <dbReference type="ARBA" id="ARBA00023295"/>
    </source>
</evidence>
<name>A0ABY7DBF2_9BASI</name>
<dbReference type="EMBL" id="CP110436">
    <property type="protein sequence ID" value="WAQ92277.1"/>
    <property type="molecule type" value="Genomic_DNA"/>
</dbReference>
<dbReference type="PANTHER" id="PTHR33753">
    <property type="entry name" value="1,4-BETA-D-GLUCAN CELLOBIOHYDROLASE B"/>
    <property type="match status" value="1"/>
</dbReference>
<keyword evidence="7 9" id="KW-0326">Glycosidase</keyword>
<keyword evidence="6" id="KW-0119">Carbohydrate metabolism</keyword>
<evidence type="ECO:0000256" key="10">
    <source>
        <dbReference type="SAM" id="SignalP"/>
    </source>
</evidence>
<comment type="catalytic activity">
    <reaction evidence="1">
        <text>Hydrolysis of (1-&gt;4)-beta-D-glucosidic linkages in cellulose and cellotetraose, releasing cellobiose from the non-reducing ends of the chains.</text>
        <dbReference type="EC" id="3.2.1.91"/>
    </reaction>
</comment>
<dbReference type="InterPro" id="IPR013320">
    <property type="entry name" value="ConA-like_dom_sf"/>
</dbReference>
<gene>
    <name evidence="11" type="ORF">PtA15_16A183</name>
</gene>
<dbReference type="PANTHER" id="PTHR33753:SF2">
    <property type="entry name" value="GLYCOSIDE HYDROLASE FAMILY 7 PROTEIN"/>
    <property type="match status" value="1"/>
</dbReference>
<evidence type="ECO:0000256" key="3">
    <source>
        <dbReference type="ARBA" id="ARBA00022729"/>
    </source>
</evidence>
<dbReference type="GeneID" id="77804743"/>
<evidence type="ECO:0000256" key="1">
    <source>
        <dbReference type="ARBA" id="ARBA00001641"/>
    </source>
</evidence>
<keyword evidence="5 9" id="KW-0136">Cellulose degradation</keyword>
<comment type="similarity">
    <text evidence="2 9">Belongs to the glycosyl hydrolase 7 (cellulase C) family.</text>
</comment>